<dbReference type="STRING" id="767769.A0A1L9U1G7"/>
<dbReference type="Pfam" id="PF07690">
    <property type="entry name" value="MFS_1"/>
    <property type="match status" value="1"/>
</dbReference>
<evidence type="ECO:0000256" key="4">
    <source>
        <dbReference type="ARBA" id="ARBA00023136"/>
    </source>
</evidence>
<dbReference type="InterPro" id="IPR011701">
    <property type="entry name" value="MFS"/>
</dbReference>
<comment type="subcellular location">
    <subcellularLocation>
        <location evidence="1">Membrane</location>
        <topology evidence="1">Multi-pass membrane protein</topology>
    </subcellularLocation>
</comment>
<dbReference type="InterPro" id="IPR036259">
    <property type="entry name" value="MFS_trans_sf"/>
</dbReference>
<feature type="transmembrane region" description="Helical" evidence="5">
    <location>
        <begin position="153"/>
        <end position="176"/>
    </location>
</feature>
<feature type="transmembrane region" description="Helical" evidence="5">
    <location>
        <begin position="482"/>
        <end position="504"/>
    </location>
</feature>
<sequence length="532" mass="58789">MDSATTDTHTHKLGTLRLRHHETNEVILIPNPTADPNDPLNWPSKHRYFLAVVACLAVFFCNFLAAGPSVAISETTIDFLGPMGPDFSSHVSQVSYFFTSAALCQGVGMLFWMPLIVKYGRRPIYVLSFLVYFGTALWCGFARSYAVELTGRIVLGLAAGAGECLGPLTIADIFFVHERGTVMAIYTAALSMGVAGGIIIDGLITIHYHWRVIYYVATALLGGLLILVIFTFPETTYDRSATDYPFVIDVDAEKTRAETMTVEDAGSHMRRPPPKESYISSIKLFHGTYTKESLFRVFLRPIILIILPPVLWSTLVSSVTVGFLVAITSNYSTAFSTYYGFEAWQSGLCFVSSLIGSLIGIMCGGHLSDWTADWFTRRNGGIREPEMRLPAIAIGGVCAPVSLILYGVGIQNECHWIVPVLGLGLLNFAIVQATNVSMVYCIDCYRPAVGEVSVSILAFKAGFGFLLSFYTNPWIDQDGYAIAFGEMAAISGIIILLVIPFYFWGKHIRHSTWQWPIMRKYGHWSSDREVGE</sequence>
<feature type="transmembrane region" description="Helical" evidence="5">
    <location>
        <begin position="347"/>
        <end position="368"/>
    </location>
</feature>
<dbReference type="OMA" id="ITISLHW"/>
<feature type="transmembrane region" description="Helical" evidence="5">
    <location>
        <begin position="124"/>
        <end position="147"/>
    </location>
</feature>
<evidence type="ECO:0000313" key="7">
    <source>
        <dbReference type="EMBL" id="OJJ65517.1"/>
    </source>
</evidence>
<protein>
    <recommendedName>
        <fullName evidence="6">Major facilitator superfamily (MFS) profile domain-containing protein</fullName>
    </recommendedName>
</protein>
<dbReference type="AlphaFoldDB" id="A0A1L9U1G7"/>
<dbReference type="Proteomes" id="UP000184499">
    <property type="component" value="Unassembled WGS sequence"/>
</dbReference>
<evidence type="ECO:0000256" key="1">
    <source>
        <dbReference type="ARBA" id="ARBA00004141"/>
    </source>
</evidence>
<dbReference type="InterPro" id="IPR020846">
    <property type="entry name" value="MFS_dom"/>
</dbReference>
<reference evidence="8" key="1">
    <citation type="journal article" date="2017" name="Genome Biol.">
        <title>Comparative genomics reveals high biological diversity and specific adaptations in the industrially and medically important fungal genus Aspergillus.</title>
        <authorList>
            <person name="de Vries R.P."/>
            <person name="Riley R."/>
            <person name="Wiebenga A."/>
            <person name="Aguilar-Osorio G."/>
            <person name="Amillis S."/>
            <person name="Uchima C.A."/>
            <person name="Anderluh G."/>
            <person name="Asadollahi M."/>
            <person name="Askin M."/>
            <person name="Barry K."/>
            <person name="Battaglia E."/>
            <person name="Bayram O."/>
            <person name="Benocci T."/>
            <person name="Braus-Stromeyer S.A."/>
            <person name="Caldana C."/>
            <person name="Canovas D."/>
            <person name="Cerqueira G.C."/>
            <person name="Chen F."/>
            <person name="Chen W."/>
            <person name="Choi C."/>
            <person name="Clum A."/>
            <person name="Dos Santos R.A."/>
            <person name="Damasio A.R."/>
            <person name="Diallinas G."/>
            <person name="Emri T."/>
            <person name="Fekete E."/>
            <person name="Flipphi M."/>
            <person name="Freyberg S."/>
            <person name="Gallo A."/>
            <person name="Gournas C."/>
            <person name="Habgood R."/>
            <person name="Hainaut M."/>
            <person name="Harispe M.L."/>
            <person name="Henrissat B."/>
            <person name="Hilden K.S."/>
            <person name="Hope R."/>
            <person name="Hossain A."/>
            <person name="Karabika E."/>
            <person name="Karaffa L."/>
            <person name="Karanyi Z."/>
            <person name="Krasevec N."/>
            <person name="Kuo A."/>
            <person name="Kusch H."/>
            <person name="LaButti K."/>
            <person name="Lagendijk E.L."/>
            <person name="Lapidus A."/>
            <person name="Levasseur A."/>
            <person name="Lindquist E."/>
            <person name="Lipzen A."/>
            <person name="Logrieco A.F."/>
            <person name="MacCabe A."/>
            <person name="Maekelae M.R."/>
            <person name="Malavazi I."/>
            <person name="Melin P."/>
            <person name="Meyer V."/>
            <person name="Mielnichuk N."/>
            <person name="Miskei M."/>
            <person name="Molnar A.P."/>
            <person name="Mule G."/>
            <person name="Ngan C.Y."/>
            <person name="Orejas M."/>
            <person name="Orosz E."/>
            <person name="Ouedraogo J.P."/>
            <person name="Overkamp K.M."/>
            <person name="Park H.-S."/>
            <person name="Perrone G."/>
            <person name="Piumi F."/>
            <person name="Punt P.J."/>
            <person name="Ram A.F."/>
            <person name="Ramon A."/>
            <person name="Rauscher S."/>
            <person name="Record E."/>
            <person name="Riano-Pachon D.M."/>
            <person name="Robert V."/>
            <person name="Roehrig J."/>
            <person name="Ruller R."/>
            <person name="Salamov A."/>
            <person name="Salih N.S."/>
            <person name="Samson R.A."/>
            <person name="Sandor E."/>
            <person name="Sanguinetti M."/>
            <person name="Schuetze T."/>
            <person name="Sepcic K."/>
            <person name="Shelest E."/>
            <person name="Sherlock G."/>
            <person name="Sophianopoulou V."/>
            <person name="Squina F.M."/>
            <person name="Sun H."/>
            <person name="Susca A."/>
            <person name="Todd R.B."/>
            <person name="Tsang A."/>
            <person name="Unkles S.E."/>
            <person name="van de Wiele N."/>
            <person name="van Rossen-Uffink D."/>
            <person name="Oliveira J.V."/>
            <person name="Vesth T.C."/>
            <person name="Visser J."/>
            <person name="Yu J.-H."/>
            <person name="Zhou M."/>
            <person name="Andersen M.R."/>
            <person name="Archer D.B."/>
            <person name="Baker S.E."/>
            <person name="Benoit I."/>
            <person name="Brakhage A.A."/>
            <person name="Braus G.H."/>
            <person name="Fischer R."/>
            <person name="Frisvad J.C."/>
            <person name="Goldman G.H."/>
            <person name="Houbraken J."/>
            <person name="Oakley B."/>
            <person name="Pocsi I."/>
            <person name="Scazzocchio C."/>
            <person name="Seiboth B."/>
            <person name="vanKuyk P.A."/>
            <person name="Wortman J."/>
            <person name="Dyer P.S."/>
            <person name="Grigoriev I.V."/>
        </authorList>
    </citation>
    <scope>NUCLEOTIDE SEQUENCE [LARGE SCALE GENOMIC DNA]</scope>
    <source>
        <strain evidence="8">CBS 101740 / IMI 381727 / IBT 21946</strain>
    </source>
</reference>
<dbReference type="GeneID" id="93574081"/>
<evidence type="ECO:0000259" key="6">
    <source>
        <dbReference type="PROSITE" id="PS50850"/>
    </source>
</evidence>
<evidence type="ECO:0000256" key="3">
    <source>
        <dbReference type="ARBA" id="ARBA00022989"/>
    </source>
</evidence>
<feature type="transmembrane region" description="Helical" evidence="5">
    <location>
        <begin position="183"/>
        <end position="206"/>
    </location>
</feature>
<dbReference type="VEuPathDB" id="FungiDB:ASPBRDRAFT_201752"/>
<feature type="transmembrane region" description="Helical" evidence="5">
    <location>
        <begin position="389"/>
        <end position="410"/>
    </location>
</feature>
<dbReference type="EMBL" id="KV878727">
    <property type="protein sequence ID" value="OJJ65517.1"/>
    <property type="molecule type" value="Genomic_DNA"/>
</dbReference>
<dbReference type="GO" id="GO:0022857">
    <property type="term" value="F:transmembrane transporter activity"/>
    <property type="evidence" value="ECO:0007669"/>
    <property type="project" value="InterPro"/>
</dbReference>
<dbReference type="OrthoDB" id="5215911at2759"/>
<dbReference type="Gene3D" id="1.20.1250.20">
    <property type="entry name" value="MFS general substrate transporter like domains"/>
    <property type="match status" value="1"/>
</dbReference>
<gene>
    <name evidence="7" type="ORF">ASPBRDRAFT_201752</name>
</gene>
<keyword evidence="3 5" id="KW-1133">Transmembrane helix</keyword>
<feature type="domain" description="Major facilitator superfamily (MFS) profile" evidence="6">
    <location>
        <begin position="54"/>
        <end position="509"/>
    </location>
</feature>
<evidence type="ECO:0000313" key="8">
    <source>
        <dbReference type="Proteomes" id="UP000184499"/>
    </source>
</evidence>
<feature type="transmembrane region" description="Helical" evidence="5">
    <location>
        <begin position="48"/>
        <end position="73"/>
    </location>
</feature>
<evidence type="ECO:0000256" key="5">
    <source>
        <dbReference type="SAM" id="Phobius"/>
    </source>
</evidence>
<dbReference type="RefSeq" id="XP_067472768.1">
    <property type="nucleotide sequence ID" value="XM_067621593.1"/>
</dbReference>
<accession>A0A1L9U1G7</accession>
<feature type="transmembrane region" description="Helical" evidence="5">
    <location>
        <begin position="302"/>
        <end position="327"/>
    </location>
</feature>
<proteinExistence type="predicted"/>
<name>A0A1L9U1G7_ASPBC</name>
<organism evidence="7 8">
    <name type="scientific">Aspergillus brasiliensis (strain CBS 101740 / IMI 381727 / IBT 21946)</name>
    <dbReference type="NCBI Taxonomy" id="767769"/>
    <lineage>
        <taxon>Eukaryota</taxon>
        <taxon>Fungi</taxon>
        <taxon>Dikarya</taxon>
        <taxon>Ascomycota</taxon>
        <taxon>Pezizomycotina</taxon>
        <taxon>Eurotiomycetes</taxon>
        <taxon>Eurotiomycetidae</taxon>
        <taxon>Eurotiales</taxon>
        <taxon>Aspergillaceae</taxon>
        <taxon>Aspergillus</taxon>
        <taxon>Aspergillus subgen. Circumdati</taxon>
    </lineage>
</organism>
<dbReference type="GO" id="GO:0005886">
    <property type="term" value="C:plasma membrane"/>
    <property type="evidence" value="ECO:0007669"/>
    <property type="project" value="TreeGrafter"/>
</dbReference>
<dbReference type="PANTHER" id="PTHR23502">
    <property type="entry name" value="MAJOR FACILITATOR SUPERFAMILY"/>
    <property type="match status" value="1"/>
</dbReference>
<feature type="transmembrane region" description="Helical" evidence="5">
    <location>
        <begin position="416"/>
        <end position="440"/>
    </location>
</feature>
<evidence type="ECO:0000256" key="2">
    <source>
        <dbReference type="ARBA" id="ARBA00022692"/>
    </source>
</evidence>
<dbReference type="PROSITE" id="PS50850">
    <property type="entry name" value="MFS"/>
    <property type="match status" value="1"/>
</dbReference>
<feature type="transmembrane region" description="Helical" evidence="5">
    <location>
        <begin position="452"/>
        <end position="470"/>
    </location>
</feature>
<keyword evidence="8" id="KW-1185">Reference proteome</keyword>
<keyword evidence="4 5" id="KW-0472">Membrane</keyword>
<keyword evidence="2 5" id="KW-0812">Transmembrane</keyword>
<feature type="transmembrane region" description="Helical" evidence="5">
    <location>
        <begin position="212"/>
        <end position="232"/>
    </location>
</feature>
<feature type="transmembrane region" description="Helical" evidence="5">
    <location>
        <begin position="93"/>
        <end position="112"/>
    </location>
</feature>
<dbReference type="PANTHER" id="PTHR23502:SF34">
    <property type="entry name" value="PROTEIN HOL1"/>
    <property type="match status" value="1"/>
</dbReference>
<dbReference type="SUPFAM" id="SSF103473">
    <property type="entry name" value="MFS general substrate transporter"/>
    <property type="match status" value="1"/>
</dbReference>